<evidence type="ECO:0000313" key="2">
    <source>
        <dbReference type="EMBL" id="KAK5997446.1"/>
    </source>
</evidence>
<comment type="caution">
    <text evidence="2">The sequence shown here is derived from an EMBL/GenBank/DDBJ whole genome shotgun (WGS) entry which is preliminary data.</text>
</comment>
<evidence type="ECO:0000256" key="1">
    <source>
        <dbReference type="SAM" id="MobiDB-lite"/>
    </source>
</evidence>
<evidence type="ECO:0008006" key="4">
    <source>
        <dbReference type="Google" id="ProtNLM"/>
    </source>
</evidence>
<feature type="region of interest" description="Disordered" evidence="1">
    <location>
        <begin position="1"/>
        <end position="37"/>
    </location>
</feature>
<reference evidence="2 3" key="1">
    <citation type="submission" date="2024-01" db="EMBL/GenBank/DDBJ databases">
        <title>Complete genome of Cladobotryum mycophilum ATHUM6906.</title>
        <authorList>
            <person name="Christinaki A.C."/>
            <person name="Myridakis A.I."/>
            <person name="Kouvelis V.N."/>
        </authorList>
    </citation>
    <scope>NUCLEOTIDE SEQUENCE [LARGE SCALE GENOMIC DNA]</scope>
    <source>
        <strain evidence="2 3">ATHUM6906</strain>
    </source>
</reference>
<dbReference type="Proteomes" id="UP001338125">
    <property type="component" value="Unassembled WGS sequence"/>
</dbReference>
<feature type="compositionally biased region" description="Polar residues" evidence="1">
    <location>
        <begin position="209"/>
        <end position="241"/>
    </location>
</feature>
<evidence type="ECO:0000313" key="3">
    <source>
        <dbReference type="Proteomes" id="UP001338125"/>
    </source>
</evidence>
<feature type="compositionally biased region" description="Low complexity" evidence="1">
    <location>
        <begin position="306"/>
        <end position="324"/>
    </location>
</feature>
<feature type="region of interest" description="Disordered" evidence="1">
    <location>
        <begin position="304"/>
        <end position="360"/>
    </location>
</feature>
<accession>A0ABR0T0A8</accession>
<gene>
    <name evidence="2" type="ORF">PT974_02805</name>
</gene>
<feature type="region of interest" description="Disordered" evidence="1">
    <location>
        <begin position="71"/>
        <end position="242"/>
    </location>
</feature>
<name>A0ABR0T0A8_9HYPO</name>
<proteinExistence type="predicted"/>
<organism evidence="2 3">
    <name type="scientific">Cladobotryum mycophilum</name>
    <dbReference type="NCBI Taxonomy" id="491253"/>
    <lineage>
        <taxon>Eukaryota</taxon>
        <taxon>Fungi</taxon>
        <taxon>Dikarya</taxon>
        <taxon>Ascomycota</taxon>
        <taxon>Pezizomycotina</taxon>
        <taxon>Sordariomycetes</taxon>
        <taxon>Hypocreomycetidae</taxon>
        <taxon>Hypocreales</taxon>
        <taxon>Hypocreaceae</taxon>
        <taxon>Cladobotryum</taxon>
    </lineage>
</organism>
<protein>
    <recommendedName>
        <fullName evidence="4">Gmp synthase</fullName>
    </recommendedName>
</protein>
<sequence>MSKYKDMAMDKASGLRSGASNLKGGVKGKVTTSPHHSVPSAIHHLLRLPQAHQLWPPGSSTERIRGRLLLEAPPDEEEERPPSLPYRMNTTGLATNHLPPPPTRRAGANERSPPSYDSTTGTKRLPPPTPSPASSIGSGPSLPPRLPPRSNSQSPERISPLPAPGTLNQGAISRLGAAGISVPAFGIGSSKPSNDDASGPPKPPRPNAPQLNTLQNRFSKLGTSSTESVATPPNEGTSWAQKQAALKTASAFQKDPTSVSFADAKAAASTANNFRQRHGDQVVAGLNTANNLNQKYGVADKVGGFASQNSSARNSASSIATAASGVVGKKKPPPPPPKKKPSLVSDDTPPPVPLATRPTF</sequence>
<feature type="compositionally biased region" description="Basic residues" evidence="1">
    <location>
        <begin position="328"/>
        <end position="341"/>
    </location>
</feature>
<dbReference type="EMBL" id="JAVFKD010000002">
    <property type="protein sequence ID" value="KAK5997446.1"/>
    <property type="molecule type" value="Genomic_DNA"/>
</dbReference>
<keyword evidence="3" id="KW-1185">Reference proteome</keyword>